<keyword evidence="2" id="KW-1003">Cell membrane</keyword>
<dbReference type="RefSeq" id="WP_107244474.1">
    <property type="nucleotide sequence ID" value="NZ_PYMJ01000027.1"/>
</dbReference>
<keyword evidence="3" id="KW-0997">Cell inner membrane</keyword>
<keyword evidence="9" id="KW-0378">Hydrolase</keyword>
<evidence type="ECO:0000313" key="10">
    <source>
        <dbReference type="Proteomes" id="UP000240987"/>
    </source>
</evidence>
<dbReference type="PROSITE" id="PS00556">
    <property type="entry name" value="HOK_GEF"/>
    <property type="match status" value="1"/>
</dbReference>
<dbReference type="EMBL" id="PYMJ01000027">
    <property type="protein sequence ID" value="PSU45714.1"/>
    <property type="molecule type" value="Genomic_DNA"/>
</dbReference>
<evidence type="ECO:0000256" key="4">
    <source>
        <dbReference type="ARBA" id="ARBA00022649"/>
    </source>
</evidence>
<keyword evidence="9" id="KW-0255">Endonuclease</keyword>
<evidence type="ECO:0000256" key="8">
    <source>
        <dbReference type="RuleBase" id="RU221113"/>
    </source>
</evidence>
<name>A0A2T3JAA2_9GAMM</name>
<dbReference type="Pfam" id="PF01848">
    <property type="entry name" value="HOK_GEF"/>
    <property type="match status" value="1"/>
</dbReference>
<dbReference type="GO" id="GO:0004519">
    <property type="term" value="F:endonuclease activity"/>
    <property type="evidence" value="ECO:0007669"/>
    <property type="project" value="UniProtKB-KW"/>
</dbReference>
<evidence type="ECO:0000256" key="6">
    <source>
        <dbReference type="ARBA" id="ARBA00022989"/>
    </source>
</evidence>
<evidence type="ECO:0000256" key="3">
    <source>
        <dbReference type="ARBA" id="ARBA00022519"/>
    </source>
</evidence>
<keyword evidence="4" id="KW-1277">Toxin-antitoxin system</keyword>
<dbReference type="InterPro" id="IPR000021">
    <property type="entry name" value="Hok/gef_toxin"/>
</dbReference>
<keyword evidence="5 8" id="KW-0812">Transmembrane</keyword>
<keyword evidence="10" id="KW-1185">Reference proteome</keyword>
<keyword evidence="9" id="KW-0540">Nuclease</keyword>
<feature type="transmembrane region" description="Helical" evidence="8">
    <location>
        <begin position="6"/>
        <end position="25"/>
    </location>
</feature>
<dbReference type="AlphaFoldDB" id="A0A2T3JAA2"/>
<comment type="similarity">
    <text evidence="8">Belongs to the hok/gef family.</text>
</comment>
<proteinExistence type="inferred from homology"/>
<evidence type="ECO:0000313" key="9">
    <source>
        <dbReference type="EMBL" id="PSU45714.1"/>
    </source>
</evidence>
<evidence type="ECO:0000256" key="1">
    <source>
        <dbReference type="ARBA" id="ARBA00004377"/>
    </source>
</evidence>
<sequence length="51" mass="5630">MQKKSLTVTGLLVVCITIVVLVALVRDTLCSVNYQDGKQVLFVTLAYESKQ</sequence>
<evidence type="ECO:0000256" key="2">
    <source>
        <dbReference type="ARBA" id="ARBA00022475"/>
    </source>
</evidence>
<keyword evidence="7 8" id="KW-0472">Membrane</keyword>
<comment type="caution">
    <text evidence="9">The sequence shown here is derived from an EMBL/GenBank/DDBJ whole genome shotgun (WGS) entry which is preliminary data.</text>
</comment>
<dbReference type="PRINTS" id="PR00281">
    <property type="entry name" value="HOKGEFTOXIC"/>
</dbReference>
<dbReference type="GO" id="GO:0005886">
    <property type="term" value="C:plasma membrane"/>
    <property type="evidence" value="ECO:0007669"/>
    <property type="project" value="UniProtKB-SubCell"/>
</dbReference>
<keyword evidence="6 8" id="KW-1133">Transmembrane helix</keyword>
<comment type="subcellular location">
    <subcellularLocation>
        <location evidence="1 8">Cell inner membrane</location>
        <topology evidence="1 8">Single-pass membrane protein</topology>
    </subcellularLocation>
</comment>
<gene>
    <name evidence="9" type="ORF">C9J12_20930</name>
</gene>
<dbReference type="Proteomes" id="UP000240987">
    <property type="component" value="Unassembled WGS sequence"/>
</dbReference>
<evidence type="ECO:0000256" key="7">
    <source>
        <dbReference type="ARBA" id="ARBA00023136"/>
    </source>
</evidence>
<reference evidence="9 10" key="1">
    <citation type="submission" date="2018-01" db="EMBL/GenBank/DDBJ databases">
        <title>Whole genome sequencing of Histamine producing bacteria.</title>
        <authorList>
            <person name="Butler K."/>
        </authorList>
    </citation>
    <scope>NUCLEOTIDE SEQUENCE [LARGE SCALE GENOMIC DNA]</scope>
    <source>
        <strain evidence="9 10">JCM 12947</strain>
    </source>
</reference>
<accession>A0A2T3JAA2</accession>
<dbReference type="InterPro" id="IPR018084">
    <property type="entry name" value="Hok/gef_toxin_CS"/>
</dbReference>
<organism evidence="9 10">
    <name type="scientific">Photobacterium frigidiphilum</name>
    <dbReference type="NCBI Taxonomy" id="264736"/>
    <lineage>
        <taxon>Bacteria</taxon>
        <taxon>Pseudomonadati</taxon>
        <taxon>Pseudomonadota</taxon>
        <taxon>Gammaproteobacteria</taxon>
        <taxon>Vibrionales</taxon>
        <taxon>Vibrionaceae</taxon>
        <taxon>Photobacterium</taxon>
    </lineage>
</organism>
<evidence type="ECO:0000256" key="5">
    <source>
        <dbReference type="ARBA" id="ARBA00022692"/>
    </source>
</evidence>
<protein>
    <submittedName>
        <fullName evidence="9">Endonuclease</fullName>
    </submittedName>
</protein>